<dbReference type="SMART" id="SM00855">
    <property type="entry name" value="PGAM"/>
    <property type="match status" value="1"/>
</dbReference>
<proteinExistence type="predicted"/>
<dbReference type="InterPro" id="IPR013078">
    <property type="entry name" value="His_Pase_superF_clade-1"/>
</dbReference>
<dbReference type="PANTHER" id="PTHR48100:SF59">
    <property type="entry name" value="ADENOSYLCOBALAMIN_ALPHA-RIBAZOLE PHOSPHATASE"/>
    <property type="match status" value="1"/>
</dbReference>
<protein>
    <recommendedName>
        <fullName evidence="1">Alpha-ribazole phosphatase</fullName>
        <ecNumber evidence="1">3.1.3.73</ecNumber>
    </recommendedName>
</protein>
<name>A0ABV5GSI8_9FLAO</name>
<dbReference type="CDD" id="cd07067">
    <property type="entry name" value="HP_PGM_like"/>
    <property type="match status" value="1"/>
</dbReference>
<dbReference type="InterPro" id="IPR050275">
    <property type="entry name" value="PGM_Phosphatase"/>
</dbReference>
<dbReference type="RefSeq" id="WP_236453740.1">
    <property type="nucleotide sequence ID" value="NZ_CBCSGE010000011.1"/>
</dbReference>
<dbReference type="InterPro" id="IPR017578">
    <property type="entry name" value="Ribazole_CobC"/>
</dbReference>
<sequence>MEVYLIRHTETVCEKGICYGQADVALLTSFEEQFQSIKKELGNEKMVFYSSPLQRCLQLAAYLTKDTIEVDKRLMEMHFGNWELQLWDDIPKEELNPWMEDFVSVQVPNGESFEVLYERVLSFIDDLKKQEHEKAVIVTHAGVIRSFLCYQQDLALKEAFQNKVTFGQIIKITL</sequence>
<comment type="caution">
    <text evidence="2">The sequence shown here is derived from an EMBL/GenBank/DDBJ whole genome shotgun (WGS) entry which is preliminary data.</text>
</comment>
<reference evidence="2 3" key="1">
    <citation type="submission" date="2024-09" db="EMBL/GenBank/DDBJ databases">
        <authorList>
            <person name="Sun Q."/>
            <person name="Mori K."/>
        </authorList>
    </citation>
    <scope>NUCLEOTIDE SEQUENCE [LARGE SCALE GENOMIC DNA]</scope>
    <source>
        <strain evidence="2 3">CECT 7955</strain>
    </source>
</reference>
<dbReference type="NCBIfam" id="TIGR03162">
    <property type="entry name" value="ribazole_cobC"/>
    <property type="match status" value="1"/>
</dbReference>
<dbReference type="InterPro" id="IPR029033">
    <property type="entry name" value="His_PPase_superfam"/>
</dbReference>
<dbReference type="Pfam" id="PF00300">
    <property type="entry name" value="His_Phos_1"/>
    <property type="match status" value="1"/>
</dbReference>
<evidence type="ECO:0000313" key="3">
    <source>
        <dbReference type="Proteomes" id="UP001589607"/>
    </source>
</evidence>
<keyword evidence="3" id="KW-1185">Reference proteome</keyword>
<organism evidence="2 3">
    <name type="scientific">Flavobacterium jumunjinense</name>
    <dbReference type="NCBI Taxonomy" id="998845"/>
    <lineage>
        <taxon>Bacteria</taxon>
        <taxon>Pseudomonadati</taxon>
        <taxon>Bacteroidota</taxon>
        <taxon>Flavobacteriia</taxon>
        <taxon>Flavobacteriales</taxon>
        <taxon>Flavobacteriaceae</taxon>
        <taxon>Flavobacterium</taxon>
    </lineage>
</organism>
<dbReference type="Proteomes" id="UP001589607">
    <property type="component" value="Unassembled WGS sequence"/>
</dbReference>
<keyword evidence="2" id="KW-0378">Hydrolase</keyword>
<dbReference type="PANTHER" id="PTHR48100">
    <property type="entry name" value="BROAD-SPECIFICITY PHOSPHATASE YOR283W-RELATED"/>
    <property type="match status" value="1"/>
</dbReference>
<evidence type="ECO:0000313" key="2">
    <source>
        <dbReference type="EMBL" id="MFB9098347.1"/>
    </source>
</evidence>
<dbReference type="EMBL" id="JBHMEY010000080">
    <property type="protein sequence ID" value="MFB9098347.1"/>
    <property type="molecule type" value="Genomic_DNA"/>
</dbReference>
<dbReference type="SUPFAM" id="SSF53254">
    <property type="entry name" value="Phosphoglycerate mutase-like"/>
    <property type="match status" value="1"/>
</dbReference>
<dbReference type="GO" id="GO:0043755">
    <property type="term" value="F:alpha-ribazole phosphatase activity"/>
    <property type="evidence" value="ECO:0007669"/>
    <property type="project" value="UniProtKB-EC"/>
</dbReference>
<dbReference type="EC" id="3.1.3.73" evidence="1"/>
<gene>
    <name evidence="2" type="primary">cobC</name>
    <name evidence="2" type="ORF">ACFFVF_17725</name>
</gene>
<evidence type="ECO:0000256" key="1">
    <source>
        <dbReference type="NCBIfam" id="TIGR03162"/>
    </source>
</evidence>
<accession>A0ABV5GSI8</accession>
<dbReference type="Gene3D" id="3.40.50.1240">
    <property type="entry name" value="Phosphoglycerate mutase-like"/>
    <property type="match status" value="1"/>
</dbReference>